<accession>A0ABN7AUB3</accession>
<evidence type="ECO:0000256" key="2">
    <source>
        <dbReference type="ARBA" id="ARBA00007089"/>
    </source>
</evidence>
<dbReference type="InterPro" id="IPR023797">
    <property type="entry name" value="RNA3'_phos_cyclase_dom"/>
</dbReference>
<dbReference type="PANTHER" id="PTHR11096:SF1">
    <property type="entry name" value="RNA 3'-TERMINAL PHOSPHATE CYCLASE-LIKE PROTEIN"/>
    <property type="match status" value="1"/>
</dbReference>
<dbReference type="EMBL" id="AP028912">
    <property type="protein sequence ID" value="BES94027.1"/>
    <property type="molecule type" value="Genomic_DNA"/>
</dbReference>
<dbReference type="PROSITE" id="PS01287">
    <property type="entry name" value="RTC"/>
    <property type="match status" value="1"/>
</dbReference>
<reference evidence="7 8" key="1">
    <citation type="submission" date="2023-09" db="EMBL/GenBank/DDBJ databases">
        <title>Nesidiocoris tenuis whole genome shotgun sequence.</title>
        <authorList>
            <person name="Shibata T."/>
            <person name="Shimoda M."/>
            <person name="Kobayashi T."/>
            <person name="Uehara T."/>
        </authorList>
    </citation>
    <scope>NUCLEOTIDE SEQUENCE [LARGE SCALE GENOMIC DNA]</scope>
    <source>
        <strain evidence="7 8">Japan</strain>
    </source>
</reference>
<evidence type="ECO:0000259" key="6">
    <source>
        <dbReference type="Pfam" id="PF05189"/>
    </source>
</evidence>
<keyword evidence="3" id="KW-0690">Ribosome biogenesis</keyword>
<dbReference type="InterPro" id="IPR000228">
    <property type="entry name" value="RNA3'_term_phos_cyc"/>
</dbReference>
<keyword evidence="8" id="KW-1185">Reference proteome</keyword>
<gene>
    <name evidence="7" type="ORF">NTJ_06835</name>
</gene>
<dbReference type="InterPro" id="IPR020719">
    <property type="entry name" value="RNA3'_term_phos_cycl-like_CS"/>
</dbReference>
<dbReference type="InterPro" id="IPR013792">
    <property type="entry name" value="RNA3'P_cycl/enolpyr_Trfase_a/b"/>
</dbReference>
<dbReference type="Gene3D" id="3.30.360.20">
    <property type="entry name" value="RNA 3'-terminal phosphate cyclase, insert domain"/>
    <property type="match status" value="1"/>
</dbReference>
<proteinExistence type="inferred from homology"/>
<dbReference type="InterPro" id="IPR037136">
    <property type="entry name" value="RNA3'_phos_cyclase_dom_sf"/>
</dbReference>
<dbReference type="Pfam" id="PF01137">
    <property type="entry name" value="RTC"/>
    <property type="match status" value="1"/>
</dbReference>
<organism evidence="7 8">
    <name type="scientific">Nesidiocoris tenuis</name>
    <dbReference type="NCBI Taxonomy" id="355587"/>
    <lineage>
        <taxon>Eukaryota</taxon>
        <taxon>Metazoa</taxon>
        <taxon>Ecdysozoa</taxon>
        <taxon>Arthropoda</taxon>
        <taxon>Hexapoda</taxon>
        <taxon>Insecta</taxon>
        <taxon>Pterygota</taxon>
        <taxon>Neoptera</taxon>
        <taxon>Paraneoptera</taxon>
        <taxon>Hemiptera</taxon>
        <taxon>Heteroptera</taxon>
        <taxon>Panheteroptera</taxon>
        <taxon>Cimicomorpha</taxon>
        <taxon>Miridae</taxon>
        <taxon>Dicyphina</taxon>
        <taxon>Nesidiocoris</taxon>
    </lineage>
</organism>
<evidence type="ECO:0000313" key="8">
    <source>
        <dbReference type="Proteomes" id="UP001307889"/>
    </source>
</evidence>
<dbReference type="Proteomes" id="UP001307889">
    <property type="component" value="Chromosome 4"/>
</dbReference>
<name>A0ABN7AUB3_9HEMI</name>
<dbReference type="InterPro" id="IPR013791">
    <property type="entry name" value="RNA3'-term_phos_cycl_insert"/>
</dbReference>
<dbReference type="InterPro" id="IPR016443">
    <property type="entry name" value="RNA3'_term_phos_cyc_type_2"/>
</dbReference>
<comment type="subcellular location">
    <subcellularLocation>
        <location evidence="1">Nucleus</location>
        <location evidence="1">Nucleolus</location>
    </subcellularLocation>
</comment>
<dbReference type="InterPro" id="IPR036553">
    <property type="entry name" value="RPTC_insert"/>
</dbReference>
<feature type="domain" description="RNA 3'-terminal phosphate cyclase" evidence="5">
    <location>
        <begin position="10"/>
        <end position="337"/>
    </location>
</feature>
<dbReference type="Pfam" id="PF05189">
    <property type="entry name" value="RTC_insert"/>
    <property type="match status" value="1"/>
</dbReference>
<protein>
    <submittedName>
        <fullName evidence="7">RNA 3'-terminal phosphate cyclase-like</fullName>
    </submittedName>
</protein>
<evidence type="ECO:0000259" key="5">
    <source>
        <dbReference type="Pfam" id="PF01137"/>
    </source>
</evidence>
<sequence>MTKRNPNMLNFTGSNFMRQRLILSVLTGKAITVSDIRCNDLEPGLREYEVNLLRLLDKLTNGTWLEVNETGTSFSFNPGSLTGGTIHHECCKLRGIGYYLEVIFALAPFCKSSLTISLKGVTNNQLDPSVDAFKSAAVSALKSFLVVDPGIEFHIKKRGMEPEGGGEVLCHFPTLKLKPAQFRHMGLVKKVRGIAFAVKVSPSMANRFISSAKYEMLKYLPNIFITSDLMKGAAGGKSPGFGGCLIAETTADVIFAVDVASQPAAGQVPEDLGKECSGLLLEAIARGGVVDSNFQCLALIYLTFTTKDISQLVLGPLSPYTIQLIRHLKTFAGIMFKLEPYRDPNDDISDRLNIGTNKVLISGVGVGYHKFQ</sequence>
<feature type="domain" description="RNA 3'-terminal phosphate cyclase insert" evidence="6">
    <location>
        <begin position="185"/>
        <end position="285"/>
    </location>
</feature>
<comment type="similarity">
    <text evidence="2">Belongs to the RNA 3'-terminal cyclase family. Type 2 subfamily.</text>
</comment>
<dbReference type="CDD" id="cd00875">
    <property type="entry name" value="RNA_Cyclase_Class_I"/>
    <property type="match status" value="1"/>
</dbReference>
<dbReference type="NCBIfam" id="TIGR03400">
    <property type="entry name" value="18S_RNA_Rcl1p"/>
    <property type="match status" value="1"/>
</dbReference>
<evidence type="ECO:0000256" key="4">
    <source>
        <dbReference type="ARBA" id="ARBA00023242"/>
    </source>
</evidence>
<dbReference type="SUPFAM" id="SSF55205">
    <property type="entry name" value="EPT/RTPC-like"/>
    <property type="match status" value="1"/>
</dbReference>
<evidence type="ECO:0000256" key="1">
    <source>
        <dbReference type="ARBA" id="ARBA00004604"/>
    </source>
</evidence>
<keyword evidence="4" id="KW-0539">Nucleus</keyword>
<evidence type="ECO:0000313" key="7">
    <source>
        <dbReference type="EMBL" id="BES94027.1"/>
    </source>
</evidence>
<dbReference type="PANTHER" id="PTHR11096">
    <property type="entry name" value="RNA 3' TERMINAL PHOSPHATE CYCLASE"/>
    <property type="match status" value="1"/>
</dbReference>
<evidence type="ECO:0000256" key="3">
    <source>
        <dbReference type="ARBA" id="ARBA00022517"/>
    </source>
</evidence>
<dbReference type="Gene3D" id="3.65.10.20">
    <property type="entry name" value="RNA 3'-terminal phosphate cyclase domain"/>
    <property type="match status" value="1"/>
</dbReference>